<reference evidence="9" key="1">
    <citation type="submission" date="2023-07" db="EMBL/GenBank/DDBJ databases">
        <title>Sequencing the genomes of 1000 actinobacteria strains.</title>
        <authorList>
            <person name="Klenk H.-P."/>
        </authorList>
    </citation>
    <scope>NUCLEOTIDE SEQUENCE</scope>
    <source>
        <strain evidence="9">DSM 107476</strain>
    </source>
</reference>
<dbReference type="EMBL" id="JAVDXZ010000001">
    <property type="protein sequence ID" value="MDR7329318.1"/>
    <property type="molecule type" value="Genomic_DNA"/>
</dbReference>
<feature type="binding site" evidence="8">
    <location>
        <begin position="144"/>
        <end position="147"/>
    </location>
    <ligand>
        <name>ATP</name>
        <dbReference type="ChEBI" id="CHEBI:30616"/>
    </ligand>
</feature>
<keyword evidence="10" id="KW-1185">Reference proteome</keyword>
<dbReference type="InterPro" id="IPR042176">
    <property type="entry name" value="Pantoate_ligase_C"/>
</dbReference>
<dbReference type="PANTHER" id="PTHR21299:SF1">
    <property type="entry name" value="PANTOATE--BETA-ALANINE LIGASE"/>
    <property type="match status" value="1"/>
</dbReference>
<feature type="binding site" evidence="8">
    <location>
        <position position="150"/>
    </location>
    <ligand>
        <name>(R)-pantoate</name>
        <dbReference type="ChEBI" id="CHEBI:15980"/>
    </ligand>
</feature>
<evidence type="ECO:0000256" key="4">
    <source>
        <dbReference type="ARBA" id="ARBA00022655"/>
    </source>
</evidence>
<accession>A0ABU1ZWK6</accession>
<dbReference type="InterPro" id="IPR014729">
    <property type="entry name" value="Rossmann-like_a/b/a_fold"/>
</dbReference>
<keyword evidence="8" id="KW-0963">Cytoplasm</keyword>
<feature type="active site" description="Proton donor" evidence="8">
    <location>
        <position position="33"/>
    </location>
</feature>
<evidence type="ECO:0000256" key="6">
    <source>
        <dbReference type="ARBA" id="ARBA00022840"/>
    </source>
</evidence>
<gene>
    <name evidence="8" type="primary">panC</name>
    <name evidence="9" type="ORF">J2S39_000994</name>
</gene>
<name>A0ABU1ZWK6_9CORY</name>
<evidence type="ECO:0000256" key="1">
    <source>
        <dbReference type="ARBA" id="ARBA00004990"/>
    </source>
</evidence>
<proteinExistence type="inferred from homology"/>
<keyword evidence="6 8" id="KW-0067">ATP-binding</keyword>
<organism evidence="9 10">
    <name type="scientific">Corynebacterium guangdongense</name>
    <dbReference type="NCBI Taxonomy" id="1783348"/>
    <lineage>
        <taxon>Bacteria</taxon>
        <taxon>Bacillati</taxon>
        <taxon>Actinomycetota</taxon>
        <taxon>Actinomycetes</taxon>
        <taxon>Mycobacteriales</taxon>
        <taxon>Corynebacteriaceae</taxon>
        <taxon>Corynebacterium</taxon>
    </lineage>
</organism>
<evidence type="ECO:0000256" key="3">
    <source>
        <dbReference type="ARBA" id="ARBA00022598"/>
    </source>
</evidence>
<feature type="binding site" evidence="8">
    <location>
        <begin position="181"/>
        <end position="184"/>
    </location>
    <ligand>
        <name>ATP</name>
        <dbReference type="ChEBI" id="CHEBI:30616"/>
    </ligand>
</feature>
<evidence type="ECO:0000256" key="2">
    <source>
        <dbReference type="ARBA" id="ARBA00009256"/>
    </source>
</evidence>
<dbReference type="SUPFAM" id="SSF52374">
    <property type="entry name" value="Nucleotidylyl transferase"/>
    <property type="match status" value="1"/>
</dbReference>
<dbReference type="CDD" id="cd00560">
    <property type="entry name" value="PanC"/>
    <property type="match status" value="1"/>
</dbReference>
<comment type="miscellaneous">
    <text evidence="8">The reaction proceeds by a bi uni uni bi ping pong mechanism.</text>
</comment>
<keyword evidence="5 8" id="KW-0547">Nucleotide-binding</keyword>
<dbReference type="Pfam" id="PF02569">
    <property type="entry name" value="Pantoate_ligase"/>
    <property type="match status" value="1"/>
</dbReference>
<sequence length="266" mass="28506">MQIIRSLADLPDFRALGGSVGLVPTMGALHDGHGSLISLAREDNDVVVVSDFVNPLQFGEEDDYVNYPRDLDADAELAQRYGADYLFAPAVEDMYPGGTPQISVTTGTMGTVLEGASRPGHFDGVATVVTKLFTLIHPHRAYFGEKDAQQLAIIRRLVTDLNLDVEVVAAPIVRAPDGLAESSRNQRLSPAERDAALVLPQALRLLADGSSVDEARALIDANANVELDYLVVVDPADFGETTKRPALALGALRVGPVRLIDNLRLG</sequence>
<comment type="subcellular location">
    <subcellularLocation>
        <location evidence="8">Cytoplasm</location>
    </subcellularLocation>
</comment>
<comment type="catalytic activity">
    <reaction evidence="7 8">
        <text>(R)-pantoate + beta-alanine + ATP = (R)-pantothenate + AMP + diphosphate + H(+)</text>
        <dbReference type="Rhea" id="RHEA:10912"/>
        <dbReference type="ChEBI" id="CHEBI:15378"/>
        <dbReference type="ChEBI" id="CHEBI:15980"/>
        <dbReference type="ChEBI" id="CHEBI:29032"/>
        <dbReference type="ChEBI" id="CHEBI:30616"/>
        <dbReference type="ChEBI" id="CHEBI:33019"/>
        <dbReference type="ChEBI" id="CHEBI:57966"/>
        <dbReference type="ChEBI" id="CHEBI:456215"/>
        <dbReference type="EC" id="6.3.2.1"/>
    </reaction>
</comment>
<dbReference type="EC" id="6.3.2.1" evidence="8"/>
<dbReference type="Gene3D" id="3.40.50.620">
    <property type="entry name" value="HUPs"/>
    <property type="match status" value="1"/>
</dbReference>
<dbReference type="HAMAP" id="MF_00158">
    <property type="entry name" value="PanC"/>
    <property type="match status" value="1"/>
</dbReference>
<evidence type="ECO:0000256" key="8">
    <source>
        <dbReference type="HAMAP-Rule" id="MF_00158"/>
    </source>
</evidence>
<evidence type="ECO:0000256" key="7">
    <source>
        <dbReference type="ARBA" id="ARBA00048258"/>
    </source>
</evidence>
<protein>
    <recommendedName>
        <fullName evidence="8">Pantothenate synthetase</fullName>
        <shortName evidence="8">PS</shortName>
        <ecNumber evidence="8">6.3.2.1</ecNumber>
    </recommendedName>
    <alternativeName>
        <fullName evidence="8">Pantoate--beta-alanine ligase</fullName>
    </alternativeName>
    <alternativeName>
        <fullName evidence="8">Pantoate-activating enzyme</fullName>
    </alternativeName>
</protein>
<feature type="binding site" evidence="8">
    <location>
        <begin position="26"/>
        <end position="33"/>
    </location>
    <ligand>
        <name>ATP</name>
        <dbReference type="ChEBI" id="CHEBI:30616"/>
    </ligand>
</feature>
<dbReference type="InterPro" id="IPR003721">
    <property type="entry name" value="Pantoate_ligase"/>
</dbReference>
<dbReference type="PANTHER" id="PTHR21299">
    <property type="entry name" value="CYTIDYLATE KINASE/PANTOATE-BETA-ALANINE LIGASE"/>
    <property type="match status" value="1"/>
</dbReference>
<feature type="binding site" evidence="8">
    <location>
        <position position="57"/>
    </location>
    <ligand>
        <name>beta-alanine</name>
        <dbReference type="ChEBI" id="CHEBI:57966"/>
    </ligand>
</feature>
<feature type="binding site" evidence="8">
    <location>
        <position position="57"/>
    </location>
    <ligand>
        <name>(R)-pantoate</name>
        <dbReference type="ChEBI" id="CHEBI:15980"/>
    </ligand>
</feature>
<evidence type="ECO:0000313" key="9">
    <source>
        <dbReference type="EMBL" id="MDR7329318.1"/>
    </source>
</evidence>
<evidence type="ECO:0000256" key="5">
    <source>
        <dbReference type="ARBA" id="ARBA00022741"/>
    </source>
</evidence>
<dbReference type="Gene3D" id="3.30.1300.10">
    <property type="entry name" value="Pantoate-beta-alanine ligase, C-terminal domain"/>
    <property type="match status" value="1"/>
</dbReference>
<dbReference type="Proteomes" id="UP001180840">
    <property type="component" value="Unassembled WGS sequence"/>
</dbReference>
<comment type="pathway">
    <text evidence="1 8">Cofactor biosynthesis; (R)-pantothenate biosynthesis; (R)-pantothenate from (R)-pantoate and beta-alanine: step 1/1.</text>
</comment>
<keyword evidence="3 8" id="KW-0436">Ligase</keyword>
<comment type="subunit">
    <text evidence="8">Homodimer.</text>
</comment>
<dbReference type="RefSeq" id="WP_290198272.1">
    <property type="nucleotide sequence ID" value="NZ_CP047654.1"/>
</dbReference>
<comment type="caution">
    <text evidence="9">The sequence shown here is derived from an EMBL/GenBank/DDBJ whole genome shotgun (WGS) entry which is preliminary data.</text>
</comment>
<comment type="similarity">
    <text evidence="2 8">Belongs to the pantothenate synthetase family.</text>
</comment>
<evidence type="ECO:0000313" key="10">
    <source>
        <dbReference type="Proteomes" id="UP001180840"/>
    </source>
</evidence>
<dbReference type="NCBIfam" id="TIGR00018">
    <property type="entry name" value="panC"/>
    <property type="match status" value="1"/>
</dbReference>
<comment type="function">
    <text evidence="8">Catalyzes the condensation of pantoate with beta-alanine in an ATP-dependent reaction via a pantoyl-adenylate intermediate.</text>
</comment>
<keyword evidence="4 8" id="KW-0566">Pantothenate biosynthesis</keyword>
<feature type="binding site" evidence="8">
    <location>
        <position position="173"/>
    </location>
    <ligand>
        <name>ATP</name>
        <dbReference type="ChEBI" id="CHEBI:30616"/>
    </ligand>
</feature>
<dbReference type="GO" id="GO:0004592">
    <property type="term" value="F:pantoate-beta-alanine ligase activity"/>
    <property type="evidence" value="ECO:0007669"/>
    <property type="project" value="UniProtKB-EC"/>
</dbReference>